<dbReference type="Proteomes" id="UP001197770">
    <property type="component" value="Unassembled WGS sequence"/>
</dbReference>
<evidence type="ECO:0000256" key="1">
    <source>
        <dbReference type="SAM" id="Coils"/>
    </source>
</evidence>
<evidence type="ECO:0000313" key="2">
    <source>
        <dbReference type="EMBL" id="MCC4214777.1"/>
    </source>
</evidence>
<gene>
    <name evidence="2" type="ORF">LLW17_18820</name>
</gene>
<keyword evidence="1" id="KW-0175">Coiled coil</keyword>
<organism evidence="2 3">
    <name type="scientific">Leeuwenhoekiella parthenopeia</name>
    <dbReference type="NCBI Taxonomy" id="2890320"/>
    <lineage>
        <taxon>Bacteria</taxon>
        <taxon>Pseudomonadati</taxon>
        <taxon>Bacteroidota</taxon>
        <taxon>Flavobacteriia</taxon>
        <taxon>Flavobacteriales</taxon>
        <taxon>Flavobacteriaceae</taxon>
        <taxon>Leeuwenhoekiella</taxon>
    </lineage>
</organism>
<dbReference type="Gene3D" id="1.10.10.10">
    <property type="entry name" value="Winged helix-like DNA-binding domain superfamily/Winged helix DNA-binding domain"/>
    <property type="match status" value="1"/>
</dbReference>
<dbReference type="RefSeq" id="WP_228231833.1">
    <property type="nucleotide sequence ID" value="NZ_JAJGMW010000055.1"/>
</dbReference>
<accession>A0ABS8GZZ3</accession>
<sequence length="132" mass="15357">MKSNVQIIQKRRVYSESFKRQIVEDFESGKYSASQLSMLHNIPCVSIYRWIYKFSNFNEKGLRVVEMKQSSSQKVKELEKKVKELEATVGRKQIMIDFLETMIEVAKDELDIDIKKNYSTPPSQGSGKSPKK</sequence>
<dbReference type="Pfam" id="PF01527">
    <property type="entry name" value="HTH_Tnp_1"/>
    <property type="match status" value="1"/>
</dbReference>
<evidence type="ECO:0000313" key="3">
    <source>
        <dbReference type="Proteomes" id="UP001197770"/>
    </source>
</evidence>
<dbReference type="SUPFAM" id="SSF46689">
    <property type="entry name" value="Homeodomain-like"/>
    <property type="match status" value="1"/>
</dbReference>
<feature type="coiled-coil region" evidence="1">
    <location>
        <begin position="68"/>
        <end position="95"/>
    </location>
</feature>
<dbReference type="EMBL" id="JAJGMW010000055">
    <property type="protein sequence ID" value="MCC4214777.1"/>
    <property type="molecule type" value="Genomic_DNA"/>
</dbReference>
<protein>
    <submittedName>
        <fullName evidence="2">Transposase</fullName>
    </submittedName>
</protein>
<comment type="caution">
    <text evidence="2">The sequence shown here is derived from an EMBL/GenBank/DDBJ whole genome shotgun (WGS) entry which is preliminary data.</text>
</comment>
<dbReference type="InterPro" id="IPR036388">
    <property type="entry name" value="WH-like_DNA-bd_sf"/>
</dbReference>
<dbReference type="InterPro" id="IPR009057">
    <property type="entry name" value="Homeodomain-like_sf"/>
</dbReference>
<proteinExistence type="predicted"/>
<reference evidence="2 3" key="1">
    <citation type="submission" date="2021-11" db="EMBL/GenBank/DDBJ databases">
        <title>Seasonal and diel survey of microbial diversity of the Tyrrhenian coast.</title>
        <authorList>
            <person name="Gattoni G."/>
            <person name="Corral P."/>
        </authorList>
    </citation>
    <scope>NUCLEOTIDE SEQUENCE [LARGE SCALE GENOMIC DNA]</scope>
    <source>
        <strain evidence="2 3">Mr9</strain>
    </source>
</reference>
<name>A0ABS8GZZ3_9FLAO</name>
<keyword evidence="3" id="KW-1185">Reference proteome</keyword>
<dbReference type="InterPro" id="IPR002514">
    <property type="entry name" value="Transposase_8"/>
</dbReference>